<gene>
    <name evidence="3" type="ORF">ACFPXP_00355</name>
</gene>
<accession>A0ABW1IJ33</accession>
<evidence type="ECO:0000259" key="2">
    <source>
        <dbReference type="Pfam" id="PF26347"/>
    </source>
</evidence>
<reference evidence="4" key="1">
    <citation type="journal article" date="2019" name="Int. J. Syst. Evol. Microbiol.">
        <title>The Global Catalogue of Microorganisms (GCM) 10K type strain sequencing project: providing services to taxonomists for standard genome sequencing and annotation.</title>
        <authorList>
            <consortium name="The Broad Institute Genomics Platform"/>
            <consortium name="The Broad Institute Genome Sequencing Center for Infectious Disease"/>
            <person name="Wu L."/>
            <person name="Ma J."/>
        </authorList>
    </citation>
    <scope>NUCLEOTIDE SEQUENCE [LARGE SCALE GENOMIC DNA]</scope>
    <source>
        <strain evidence="4">CCM 8749</strain>
    </source>
</reference>
<keyword evidence="4" id="KW-1185">Reference proteome</keyword>
<dbReference type="RefSeq" id="WP_379891342.1">
    <property type="nucleotide sequence ID" value="NZ_CBCSCT010000008.1"/>
</dbReference>
<keyword evidence="1" id="KW-1133">Transmembrane helix</keyword>
<feature type="domain" description="Sporulation membrane protein YtrI C-terminal" evidence="2">
    <location>
        <begin position="82"/>
        <end position="162"/>
    </location>
</feature>
<dbReference type="Pfam" id="PF26347">
    <property type="entry name" value="YtrI_sporulation"/>
    <property type="match status" value="1"/>
</dbReference>
<dbReference type="Proteomes" id="UP001596250">
    <property type="component" value="Unassembled WGS sequence"/>
</dbReference>
<evidence type="ECO:0000313" key="4">
    <source>
        <dbReference type="Proteomes" id="UP001596250"/>
    </source>
</evidence>
<comment type="caution">
    <text evidence="3">The sequence shown here is derived from an EMBL/GenBank/DDBJ whole genome shotgun (WGS) entry which is preliminary data.</text>
</comment>
<feature type="transmembrane region" description="Helical" evidence="1">
    <location>
        <begin position="12"/>
        <end position="34"/>
    </location>
</feature>
<evidence type="ECO:0000313" key="3">
    <source>
        <dbReference type="EMBL" id="MFC5984958.1"/>
    </source>
</evidence>
<protein>
    <recommendedName>
        <fullName evidence="2">Sporulation membrane protein YtrI C-terminal domain-containing protein</fullName>
    </recommendedName>
</protein>
<name>A0ABW1IJ33_9BACL</name>
<evidence type="ECO:0000256" key="1">
    <source>
        <dbReference type="SAM" id="Phobius"/>
    </source>
</evidence>
<dbReference type="EMBL" id="JBHSQV010000002">
    <property type="protein sequence ID" value="MFC5984958.1"/>
    <property type="molecule type" value="Genomic_DNA"/>
</dbReference>
<organism evidence="3 4">
    <name type="scientific">Marinicrinis lubricantis</name>
    <dbReference type="NCBI Taxonomy" id="2086470"/>
    <lineage>
        <taxon>Bacteria</taxon>
        <taxon>Bacillati</taxon>
        <taxon>Bacillota</taxon>
        <taxon>Bacilli</taxon>
        <taxon>Bacillales</taxon>
        <taxon>Paenibacillaceae</taxon>
    </lineage>
</organism>
<dbReference type="InterPro" id="IPR058620">
    <property type="entry name" value="YtrI_C"/>
</dbReference>
<proteinExistence type="predicted"/>
<keyword evidence="1" id="KW-0812">Transmembrane</keyword>
<sequence>MRVPPFQLFYRYLRYIALLLCGCIIGSAVFMVLFQHNMEELIQMNEVLKTEKKKLLIQIDGLEKYKDKEALIRSTQIWIEQSANEEPLPESVKGELIERVSNDLQFLIGEPILKIIPNSHNAPQTMKHLYHKIHTNVQDKDYIVTISTVIIVYGEMRIWIKAQEYNSTTT</sequence>
<keyword evidence="1" id="KW-0472">Membrane</keyword>